<dbReference type="EMBL" id="CAJNOK010030821">
    <property type="protein sequence ID" value="CAF1464820.1"/>
    <property type="molecule type" value="Genomic_DNA"/>
</dbReference>
<gene>
    <name evidence="5" type="ORF">OVA965_LOCUS35407</name>
    <name evidence="6" type="ORF">TMI583_LOCUS36369</name>
</gene>
<name>A0A8S2FH04_9BILA</name>
<evidence type="ECO:0000313" key="6">
    <source>
        <dbReference type="EMBL" id="CAF4257580.1"/>
    </source>
</evidence>
<organism evidence="5 7">
    <name type="scientific">Didymodactylos carnosus</name>
    <dbReference type="NCBI Taxonomy" id="1234261"/>
    <lineage>
        <taxon>Eukaryota</taxon>
        <taxon>Metazoa</taxon>
        <taxon>Spiralia</taxon>
        <taxon>Gnathifera</taxon>
        <taxon>Rotifera</taxon>
        <taxon>Eurotatoria</taxon>
        <taxon>Bdelloidea</taxon>
        <taxon>Philodinida</taxon>
        <taxon>Philodinidae</taxon>
        <taxon>Didymodactylos</taxon>
    </lineage>
</organism>
<dbReference type="Gene3D" id="3.30.40.10">
    <property type="entry name" value="Zinc/RING finger domain, C3HC4 (zinc finger)"/>
    <property type="match status" value="3"/>
</dbReference>
<keyword evidence="1 3" id="KW-0479">Metal-binding</keyword>
<evidence type="ECO:0000313" key="5">
    <source>
        <dbReference type="EMBL" id="CAF1464820.1"/>
    </source>
</evidence>
<sequence>MATSTATIDDDISIDTDRLINSKVQDEYVCPICRSLLWKPVCCKGCKTIFCKKCIREWLLQKDCKNRCPMNCKKYQEESPPPILNSLLSKLELKCCYKTFGCQETILYESIERHENECDYQTKQCRGCENKFLLKDIRQHEEYCDKIDIHCDLCQLYIRKKNIRL</sequence>
<dbReference type="PANTHER" id="PTHR10131:SF94">
    <property type="entry name" value="TNF RECEPTOR-ASSOCIATED FACTOR 4"/>
    <property type="match status" value="1"/>
</dbReference>
<dbReference type="Proteomes" id="UP000677228">
    <property type="component" value="Unassembled WGS sequence"/>
</dbReference>
<dbReference type="InterPro" id="IPR001841">
    <property type="entry name" value="Znf_RING"/>
</dbReference>
<evidence type="ECO:0000256" key="3">
    <source>
        <dbReference type="PROSITE-ProRule" id="PRU00175"/>
    </source>
</evidence>
<dbReference type="PROSITE" id="PS50089">
    <property type="entry name" value="ZF_RING_2"/>
    <property type="match status" value="1"/>
</dbReference>
<keyword evidence="1 3" id="KW-0863">Zinc-finger</keyword>
<evidence type="ECO:0000256" key="1">
    <source>
        <dbReference type="ARBA" id="ARBA00022771"/>
    </source>
</evidence>
<protein>
    <recommendedName>
        <fullName evidence="4">RING-type domain-containing protein</fullName>
    </recommendedName>
</protein>
<evidence type="ECO:0000256" key="2">
    <source>
        <dbReference type="ARBA" id="ARBA00022833"/>
    </source>
</evidence>
<feature type="domain" description="RING-type" evidence="4">
    <location>
        <begin position="30"/>
        <end position="70"/>
    </location>
</feature>
<proteinExistence type="predicted"/>
<dbReference type="EMBL" id="CAJOBA010052690">
    <property type="protein sequence ID" value="CAF4257580.1"/>
    <property type="molecule type" value="Genomic_DNA"/>
</dbReference>
<keyword evidence="2" id="KW-0862">Zinc</keyword>
<dbReference type="PANTHER" id="PTHR10131">
    <property type="entry name" value="TNF RECEPTOR ASSOCIATED FACTOR"/>
    <property type="match status" value="1"/>
</dbReference>
<reference evidence="5" key="1">
    <citation type="submission" date="2021-02" db="EMBL/GenBank/DDBJ databases">
        <authorList>
            <person name="Nowell W R."/>
        </authorList>
    </citation>
    <scope>NUCLEOTIDE SEQUENCE</scope>
</reference>
<dbReference type="InterPro" id="IPR013083">
    <property type="entry name" value="Znf_RING/FYVE/PHD"/>
</dbReference>
<dbReference type="Proteomes" id="UP000682733">
    <property type="component" value="Unassembled WGS sequence"/>
</dbReference>
<evidence type="ECO:0000313" key="7">
    <source>
        <dbReference type="Proteomes" id="UP000677228"/>
    </source>
</evidence>
<dbReference type="SUPFAM" id="SSF49599">
    <property type="entry name" value="TRAF domain-like"/>
    <property type="match status" value="1"/>
</dbReference>
<dbReference type="AlphaFoldDB" id="A0A8S2FH04"/>
<dbReference type="GO" id="GO:0008270">
    <property type="term" value="F:zinc ion binding"/>
    <property type="evidence" value="ECO:0007669"/>
    <property type="project" value="UniProtKB-KW"/>
</dbReference>
<dbReference type="SUPFAM" id="SSF57850">
    <property type="entry name" value="RING/U-box"/>
    <property type="match status" value="1"/>
</dbReference>
<accession>A0A8S2FH04</accession>
<evidence type="ECO:0000259" key="4">
    <source>
        <dbReference type="PROSITE" id="PS50089"/>
    </source>
</evidence>
<comment type="caution">
    <text evidence="5">The sequence shown here is derived from an EMBL/GenBank/DDBJ whole genome shotgun (WGS) entry which is preliminary data.</text>
</comment>